<gene>
    <name evidence="3" type="ORF">MKF32_06635</name>
</gene>
<sequence>MSIKLMDVTLRESVHVEGAKINLDAARQVVSGLSKANVDFIEIGYVSSNEGMNLQSCCPIEYIEEMACAIGAGSSSQLVLMLHPAQYQEEFLERMKHPSVGMVRLCIPLAKTDASLPVIKELKAHGIHVSANLIRASHANIQDIIVFTEKVIEAGADYIYLADSNGAMMPPAVSSLFTKLKEHSSVELGFHPHDNLGLASANAIDAIQCGVQLIDGSLYGFGKGPGNLCIETFAAILNRLDLSKKYDICELIQLSRQAYSLFINDTSENSFYDKEEGILSGLHNLNLDVLDTLDRMAQSSGLKLLDLLVILEKQTLVNRAEFALRSTELSQVG</sequence>
<dbReference type="PANTHER" id="PTHR10277">
    <property type="entry name" value="HOMOCITRATE SYNTHASE-RELATED"/>
    <property type="match status" value="1"/>
</dbReference>
<dbReference type="InterPro" id="IPR013785">
    <property type="entry name" value="Aldolase_TIM"/>
</dbReference>
<evidence type="ECO:0000313" key="4">
    <source>
        <dbReference type="Proteomes" id="UP001057348"/>
    </source>
</evidence>
<dbReference type="Proteomes" id="UP001057348">
    <property type="component" value="Chromosome"/>
</dbReference>
<keyword evidence="4" id="KW-1185">Reference proteome</keyword>
<dbReference type="PROSITE" id="PS50991">
    <property type="entry name" value="PYR_CT"/>
    <property type="match status" value="1"/>
</dbReference>
<evidence type="ECO:0000259" key="2">
    <source>
        <dbReference type="PROSITE" id="PS50991"/>
    </source>
</evidence>
<feature type="domain" description="Pyruvate carboxyltransferase" evidence="2">
    <location>
        <begin position="3"/>
        <end position="252"/>
    </location>
</feature>
<dbReference type="SUPFAM" id="SSF51569">
    <property type="entry name" value="Aldolase"/>
    <property type="match status" value="1"/>
</dbReference>
<accession>A0ABY4Y2L0</accession>
<dbReference type="Gene3D" id="3.20.20.70">
    <property type="entry name" value="Aldolase class I"/>
    <property type="match status" value="1"/>
</dbReference>
<protein>
    <recommendedName>
        <fullName evidence="2">Pyruvate carboxyltransferase domain-containing protein</fullName>
    </recommendedName>
</protein>
<dbReference type="EMBL" id="CP092751">
    <property type="protein sequence ID" value="USP96714.1"/>
    <property type="molecule type" value="Genomic_DNA"/>
</dbReference>
<reference evidence="3" key="1">
    <citation type="submission" date="2022-02" db="EMBL/GenBank/DDBJ databases">
        <title>Draft Genome Sequence of Bacillus vallismortis Strain BL01, Isolated from Artemisia lerchiana Web. Roots.</title>
        <authorList>
            <person name="Chebotar V.K."/>
            <person name="Gancheva M.S."/>
            <person name="Chizhevskaya E.P."/>
            <person name="Komarova O.V."/>
            <person name="Baganova M.E."/>
            <person name="Zaplatkin A.N."/>
            <person name="Pishchik V.N."/>
        </authorList>
    </citation>
    <scope>NUCLEOTIDE SEQUENCE</scope>
    <source>
        <strain evidence="3">BL01</strain>
    </source>
</reference>
<proteinExistence type="predicted"/>
<evidence type="ECO:0000256" key="1">
    <source>
        <dbReference type="ARBA" id="ARBA00023211"/>
    </source>
</evidence>
<keyword evidence="1" id="KW-0464">Manganese</keyword>
<dbReference type="InterPro" id="IPR000891">
    <property type="entry name" value="PYR_CT"/>
</dbReference>
<dbReference type="RefSeq" id="WP_087990853.1">
    <property type="nucleotide sequence ID" value="NZ_CP092751.1"/>
</dbReference>
<dbReference type="PANTHER" id="PTHR10277:SF9">
    <property type="entry name" value="2-ISOPROPYLMALATE SYNTHASE 1, CHLOROPLASTIC-RELATED"/>
    <property type="match status" value="1"/>
</dbReference>
<organism evidence="3 4">
    <name type="scientific">Bacillus vallismortis</name>
    <dbReference type="NCBI Taxonomy" id="72361"/>
    <lineage>
        <taxon>Bacteria</taxon>
        <taxon>Bacillati</taxon>
        <taxon>Bacillota</taxon>
        <taxon>Bacilli</taxon>
        <taxon>Bacillales</taxon>
        <taxon>Bacillaceae</taxon>
        <taxon>Bacillus</taxon>
    </lineage>
</organism>
<evidence type="ECO:0000313" key="3">
    <source>
        <dbReference type="EMBL" id="USP96714.1"/>
    </source>
</evidence>
<dbReference type="Pfam" id="PF00682">
    <property type="entry name" value="HMGL-like"/>
    <property type="match status" value="1"/>
</dbReference>
<name>A0ABY4Y2L0_BACVA</name>
<dbReference type="InterPro" id="IPR050073">
    <property type="entry name" value="2-IPM_HCS-like"/>
</dbReference>